<evidence type="ECO:0000256" key="8">
    <source>
        <dbReference type="ARBA" id="ARBA00022833"/>
    </source>
</evidence>
<evidence type="ECO:0000256" key="2">
    <source>
        <dbReference type="ARBA" id="ARBA00022515"/>
    </source>
</evidence>
<evidence type="ECO:0000256" key="11">
    <source>
        <dbReference type="ARBA" id="ARBA00023163"/>
    </source>
</evidence>
<dbReference type="EC" id="2.7.7.101" evidence="12"/>
<dbReference type="Pfam" id="PF10410">
    <property type="entry name" value="DnaB_bind"/>
    <property type="match status" value="1"/>
</dbReference>
<dbReference type="Gene3D" id="3.40.1360.10">
    <property type="match status" value="1"/>
</dbReference>
<evidence type="ECO:0000256" key="7">
    <source>
        <dbReference type="ARBA" id="ARBA00022771"/>
    </source>
</evidence>
<dbReference type="InterPro" id="IPR002694">
    <property type="entry name" value="Znf_CHC2"/>
</dbReference>
<dbReference type="GO" id="GO:0003899">
    <property type="term" value="F:DNA-directed RNA polymerase activity"/>
    <property type="evidence" value="ECO:0007669"/>
    <property type="project" value="UniProtKB-UniRule"/>
</dbReference>
<comment type="catalytic activity">
    <reaction evidence="12">
        <text>ssDNA + n NTP = ssDNA/pppN(pN)n-1 hybrid + (n-1) diphosphate.</text>
        <dbReference type="EC" id="2.7.7.101"/>
    </reaction>
</comment>
<gene>
    <name evidence="12 16" type="primary">dnaG</name>
    <name evidence="16" type="ORF">FYJ50_00550</name>
</gene>
<dbReference type="SUPFAM" id="SSF57783">
    <property type="entry name" value="Zinc beta-ribbon"/>
    <property type="match status" value="1"/>
</dbReference>
<dbReference type="InterPro" id="IPR006171">
    <property type="entry name" value="TOPRIM_dom"/>
</dbReference>
<feature type="zinc finger region" description="CHC2-type" evidence="12 14">
    <location>
        <begin position="40"/>
        <end position="64"/>
    </location>
</feature>
<dbReference type="InterPro" id="IPR036977">
    <property type="entry name" value="DNA_primase_Znf_CHC2"/>
</dbReference>
<evidence type="ECO:0000256" key="9">
    <source>
        <dbReference type="ARBA" id="ARBA00022842"/>
    </source>
</evidence>
<dbReference type="GO" id="GO:0003677">
    <property type="term" value="F:DNA binding"/>
    <property type="evidence" value="ECO:0007669"/>
    <property type="project" value="UniProtKB-KW"/>
</dbReference>
<dbReference type="InterPro" id="IPR037068">
    <property type="entry name" value="DNA_primase_core_N_sf"/>
</dbReference>
<dbReference type="EMBL" id="VUMM01000001">
    <property type="protein sequence ID" value="MSS00617.1"/>
    <property type="molecule type" value="Genomic_DNA"/>
</dbReference>
<accession>A0A7X2T2Q4</accession>
<evidence type="ECO:0000313" key="17">
    <source>
        <dbReference type="Proteomes" id="UP000470082"/>
    </source>
</evidence>
<keyword evidence="7 12" id="KW-0863">Zinc-finger</keyword>
<name>A0A7X2T2Q4_9FIRM</name>
<evidence type="ECO:0000256" key="14">
    <source>
        <dbReference type="PIRSR" id="PIRSR002811-1"/>
    </source>
</evidence>
<dbReference type="Pfam" id="PF01807">
    <property type="entry name" value="Zn_ribbon_DnaG"/>
    <property type="match status" value="1"/>
</dbReference>
<dbReference type="SMART" id="SM00493">
    <property type="entry name" value="TOPRIM"/>
    <property type="match status" value="1"/>
</dbReference>
<evidence type="ECO:0000256" key="4">
    <source>
        <dbReference type="ARBA" id="ARBA00022695"/>
    </source>
</evidence>
<dbReference type="Pfam" id="PF08275">
    <property type="entry name" value="DNAG_N"/>
    <property type="match status" value="1"/>
</dbReference>
<keyword evidence="9" id="KW-0460">Magnesium</keyword>
<dbReference type="InterPro" id="IPR030846">
    <property type="entry name" value="DnaG_bac"/>
</dbReference>
<keyword evidence="6 12" id="KW-0479">Metal-binding</keyword>
<evidence type="ECO:0000256" key="13">
    <source>
        <dbReference type="PIRNR" id="PIRNR002811"/>
    </source>
</evidence>
<dbReference type="GO" id="GO:0005737">
    <property type="term" value="C:cytoplasm"/>
    <property type="evidence" value="ECO:0007669"/>
    <property type="project" value="TreeGrafter"/>
</dbReference>
<dbReference type="GO" id="GO:0000428">
    <property type="term" value="C:DNA-directed RNA polymerase complex"/>
    <property type="evidence" value="ECO:0007669"/>
    <property type="project" value="UniProtKB-KW"/>
</dbReference>
<dbReference type="InterPro" id="IPR016136">
    <property type="entry name" value="DNA_helicase_N/primase_C"/>
</dbReference>
<evidence type="ECO:0000256" key="10">
    <source>
        <dbReference type="ARBA" id="ARBA00023125"/>
    </source>
</evidence>
<comment type="caution">
    <text evidence="16">The sequence shown here is derived from an EMBL/GenBank/DDBJ whole genome shotgun (WGS) entry which is preliminary data.</text>
</comment>
<dbReference type="InterPro" id="IPR013264">
    <property type="entry name" value="DNAG_N"/>
</dbReference>
<keyword evidence="17" id="KW-1185">Reference proteome</keyword>
<dbReference type="InterPro" id="IPR019475">
    <property type="entry name" value="DNA_primase_DnaB-bd"/>
</dbReference>
<keyword evidence="3 12" id="KW-0808">Transferase</keyword>
<comment type="subunit">
    <text evidence="12">Monomer. Interacts with DnaB.</text>
</comment>
<dbReference type="GO" id="GO:1990077">
    <property type="term" value="C:primosome complex"/>
    <property type="evidence" value="ECO:0007669"/>
    <property type="project" value="UniProtKB-KW"/>
</dbReference>
<sequence length="579" mass="67245">MLSWIKEEDLKEVRSRADIVDIIGHYLPLEKKGKDYRCLCPFHDDHDPSMTINTQKQIFKCFVCGQGGNVFTFVQKIENISYFEAVSKVATMVGYPINIQRQTSVKIDENQKYYDILNTFIQFTQYELNTNEGTQCQLYLKKRNIDSTIQKKFEIGYAPDVNISYKFLKAKQYSNQDLVTSGLLYEADSTRVLFSNRLMIPIHDENGNPVGFTARRLEEDDMIPKYINTPQTKIYEKGNLIFNYHRVKQSARKMNRCILVEGAMDVLAYEKAGIHEALACLGTAITQTQIRLLKRLQAEIYVGYDGDTAGLNATYKFGQMALENGLKFQIIKNKTKLDPDEILETYGKEELKSQLSNTISFIDFLFDYLKTVYVLNNYEDKKKYAQEIYSYVSKYSEEYEKALYIKKIQTITGFDFTYSNQNINKNRTIVPLYFNELKSGRVSAEKSILAMILSSKKAAEQFKNEIGFFQDPVCDQLSLYCYDLYRQLNTIDMDLLLSKIEEEDVRNLCIDLMSEFDLTYNESLFYDSMLKIKECALQDQIDLLNNQIAKLSNPLEKAKMAMKKNELITQKIELRRKDG</sequence>
<keyword evidence="11 12" id="KW-0804">Transcription</keyword>
<reference evidence="16 17" key="1">
    <citation type="submission" date="2019-08" db="EMBL/GenBank/DDBJ databases">
        <title>In-depth cultivation of the pig gut microbiome towards novel bacterial diversity and tailored functional studies.</title>
        <authorList>
            <person name="Wylensek D."/>
            <person name="Hitch T.C.A."/>
            <person name="Clavel T."/>
        </authorList>
    </citation>
    <scope>NUCLEOTIDE SEQUENCE [LARGE SCALE GENOMIC DNA]</scope>
    <source>
        <strain evidence="16 17">LKV-178-WT-2G</strain>
    </source>
</reference>
<evidence type="ECO:0000313" key="16">
    <source>
        <dbReference type="EMBL" id="MSS00617.1"/>
    </source>
</evidence>
<dbReference type="Pfam" id="PF13155">
    <property type="entry name" value="Toprim_2"/>
    <property type="match status" value="1"/>
</dbReference>
<dbReference type="SMART" id="SM00400">
    <property type="entry name" value="ZnF_CHCC"/>
    <property type="match status" value="1"/>
</dbReference>
<keyword evidence="2 12" id="KW-0639">Primosome</keyword>
<dbReference type="PIRSF" id="PIRSF002811">
    <property type="entry name" value="DnaG"/>
    <property type="match status" value="1"/>
</dbReference>
<evidence type="ECO:0000256" key="1">
    <source>
        <dbReference type="ARBA" id="ARBA00022478"/>
    </source>
</evidence>
<proteinExistence type="inferred from homology"/>
<protein>
    <recommendedName>
        <fullName evidence="12 13">DNA primase</fullName>
        <ecNumber evidence="12">2.7.7.101</ecNumber>
    </recommendedName>
</protein>
<dbReference type="CDD" id="cd03364">
    <property type="entry name" value="TOPRIM_DnaG_primases"/>
    <property type="match status" value="1"/>
</dbReference>
<comment type="similarity">
    <text evidence="12 13">Belongs to the DnaG primase family.</text>
</comment>
<keyword evidence="5 12" id="KW-0235">DNA replication</keyword>
<dbReference type="InterPro" id="IPR006295">
    <property type="entry name" value="DNA_primase_DnaG"/>
</dbReference>
<keyword evidence="1 12" id="KW-0240">DNA-directed RNA polymerase</keyword>
<dbReference type="Gene3D" id="1.10.860.10">
    <property type="entry name" value="DNAb Helicase, Chain A"/>
    <property type="match status" value="1"/>
</dbReference>
<dbReference type="Gene3D" id="3.90.580.10">
    <property type="entry name" value="Zinc finger, CHC2-type domain"/>
    <property type="match status" value="1"/>
</dbReference>
<evidence type="ECO:0000256" key="6">
    <source>
        <dbReference type="ARBA" id="ARBA00022723"/>
    </source>
</evidence>
<keyword evidence="10 12" id="KW-0238">DNA-binding</keyword>
<dbReference type="NCBIfam" id="TIGR01391">
    <property type="entry name" value="dnaG"/>
    <property type="match status" value="1"/>
</dbReference>
<dbReference type="AlphaFoldDB" id="A0A7X2T2Q4"/>
<dbReference type="PROSITE" id="PS50880">
    <property type="entry name" value="TOPRIM"/>
    <property type="match status" value="1"/>
</dbReference>
<comment type="domain">
    <text evidence="12">Contains an N-terminal zinc-binding domain, a central core domain that contains the primase activity, and a C-terminal DnaB-binding domain.</text>
</comment>
<evidence type="ECO:0000256" key="12">
    <source>
        <dbReference type="HAMAP-Rule" id="MF_00974"/>
    </source>
</evidence>
<keyword evidence="4 12" id="KW-0548">Nucleotidyltransferase</keyword>
<dbReference type="SUPFAM" id="SSF56731">
    <property type="entry name" value="DNA primase core"/>
    <property type="match status" value="1"/>
</dbReference>
<dbReference type="Proteomes" id="UP000470082">
    <property type="component" value="Unassembled WGS sequence"/>
</dbReference>
<evidence type="ECO:0000256" key="3">
    <source>
        <dbReference type="ARBA" id="ARBA00022679"/>
    </source>
</evidence>
<dbReference type="GO" id="GO:0008270">
    <property type="term" value="F:zinc ion binding"/>
    <property type="evidence" value="ECO:0007669"/>
    <property type="project" value="UniProtKB-UniRule"/>
</dbReference>
<dbReference type="InterPro" id="IPR034151">
    <property type="entry name" value="TOPRIM_DnaG_bac"/>
</dbReference>
<dbReference type="HAMAP" id="MF_00974">
    <property type="entry name" value="DNA_primase_DnaG"/>
    <property type="match status" value="1"/>
</dbReference>
<keyword evidence="8 12" id="KW-0862">Zinc</keyword>
<dbReference type="FunFam" id="3.90.580.10:FF:000001">
    <property type="entry name" value="DNA primase"/>
    <property type="match status" value="1"/>
</dbReference>
<feature type="domain" description="Toprim" evidence="15">
    <location>
        <begin position="255"/>
        <end position="336"/>
    </location>
</feature>
<dbReference type="PANTHER" id="PTHR30313:SF2">
    <property type="entry name" value="DNA PRIMASE"/>
    <property type="match status" value="1"/>
</dbReference>
<dbReference type="Gene3D" id="3.90.980.10">
    <property type="entry name" value="DNA primase, catalytic core, N-terminal domain"/>
    <property type="match status" value="1"/>
</dbReference>
<dbReference type="GO" id="GO:0006269">
    <property type="term" value="P:DNA replication, synthesis of primer"/>
    <property type="evidence" value="ECO:0007669"/>
    <property type="project" value="UniProtKB-UniRule"/>
</dbReference>
<comment type="cofactor">
    <cofactor evidence="12 13 14">
        <name>Zn(2+)</name>
        <dbReference type="ChEBI" id="CHEBI:29105"/>
    </cofactor>
    <text evidence="12 13 14">Binds 1 zinc ion per monomer.</text>
</comment>
<dbReference type="InterPro" id="IPR050219">
    <property type="entry name" value="DnaG_primase"/>
</dbReference>
<organism evidence="16 17">
    <name type="scientific">Floccifex porci</name>
    <dbReference type="NCBI Taxonomy" id="2606629"/>
    <lineage>
        <taxon>Bacteria</taxon>
        <taxon>Bacillati</taxon>
        <taxon>Bacillota</taxon>
        <taxon>Erysipelotrichia</taxon>
        <taxon>Erysipelotrichales</taxon>
        <taxon>Erysipelotrichaceae</taxon>
        <taxon>Floccifex</taxon>
    </lineage>
</organism>
<evidence type="ECO:0000259" key="15">
    <source>
        <dbReference type="PROSITE" id="PS50880"/>
    </source>
</evidence>
<dbReference type="PANTHER" id="PTHR30313">
    <property type="entry name" value="DNA PRIMASE"/>
    <property type="match status" value="1"/>
</dbReference>
<comment type="function">
    <text evidence="12 13">RNA polymerase that catalyzes the synthesis of short RNA molecules used as primers for DNA polymerase during DNA replication.</text>
</comment>
<evidence type="ECO:0000256" key="5">
    <source>
        <dbReference type="ARBA" id="ARBA00022705"/>
    </source>
</evidence>